<dbReference type="GO" id="GO:1990904">
    <property type="term" value="C:ribonucleoprotein complex"/>
    <property type="evidence" value="ECO:0007669"/>
    <property type="project" value="TreeGrafter"/>
</dbReference>
<dbReference type="GO" id="GO:0042175">
    <property type="term" value="C:nuclear outer membrane-endoplasmic reticulum membrane network"/>
    <property type="evidence" value="ECO:0007669"/>
    <property type="project" value="TreeGrafter"/>
</dbReference>
<evidence type="ECO:0000256" key="1">
    <source>
        <dbReference type="SAM" id="Coils"/>
    </source>
</evidence>
<organism evidence="3 4">
    <name type="scientific">Paramicrosporidium saccamoebae</name>
    <dbReference type="NCBI Taxonomy" id="1246581"/>
    <lineage>
        <taxon>Eukaryota</taxon>
        <taxon>Fungi</taxon>
        <taxon>Fungi incertae sedis</taxon>
        <taxon>Cryptomycota</taxon>
        <taxon>Cryptomycota incertae sedis</taxon>
        <taxon>Paramicrosporidium</taxon>
    </lineage>
</organism>
<name>A0A2H9TPY2_9FUNG</name>
<dbReference type="PANTHER" id="PTHR31027">
    <property type="entry name" value="NUCLEAR SEGREGATION PROTEIN BFR1"/>
    <property type="match status" value="1"/>
</dbReference>
<dbReference type="PANTHER" id="PTHR31027:SF2">
    <property type="entry name" value="LEBERCILIN DOMAIN-CONTAINING PROTEIN"/>
    <property type="match status" value="1"/>
</dbReference>
<dbReference type="STRING" id="1246581.A0A2H9TPY2"/>
<comment type="caution">
    <text evidence="3">The sequence shown here is derived from an EMBL/GenBank/DDBJ whole genome shotgun (WGS) entry which is preliminary data.</text>
</comment>
<keyword evidence="1" id="KW-0175">Coiled coil</keyword>
<keyword evidence="4" id="KW-1185">Reference proteome</keyword>
<feature type="coiled-coil region" evidence="1">
    <location>
        <begin position="285"/>
        <end position="350"/>
    </location>
</feature>
<evidence type="ECO:0000256" key="2">
    <source>
        <dbReference type="SAM" id="MobiDB-lite"/>
    </source>
</evidence>
<gene>
    <name evidence="3" type="ORF">PSACC_00442</name>
</gene>
<dbReference type="GO" id="GO:0008298">
    <property type="term" value="P:intracellular mRNA localization"/>
    <property type="evidence" value="ECO:0007669"/>
    <property type="project" value="TreeGrafter"/>
</dbReference>
<dbReference type="OrthoDB" id="2195113at2759"/>
<feature type="region of interest" description="Disordered" evidence="2">
    <location>
        <begin position="71"/>
        <end position="92"/>
    </location>
</feature>
<feature type="region of interest" description="Disordered" evidence="2">
    <location>
        <begin position="471"/>
        <end position="513"/>
    </location>
</feature>
<reference evidence="3 4" key="1">
    <citation type="submission" date="2016-10" db="EMBL/GenBank/DDBJ databases">
        <title>The genome of Paramicrosporidium saccamoebae is the missing link in understanding Cryptomycota and Microsporidia evolution.</title>
        <authorList>
            <person name="Quandt C.A."/>
            <person name="Beaudet D."/>
            <person name="Corsaro D."/>
            <person name="Michel R."/>
            <person name="Corradi N."/>
            <person name="James T."/>
        </authorList>
    </citation>
    <scope>NUCLEOTIDE SEQUENCE [LARGE SCALE GENOMIC DNA]</scope>
    <source>
        <strain evidence="3 4">KSL3</strain>
    </source>
</reference>
<dbReference type="GO" id="GO:0003729">
    <property type="term" value="F:mRNA binding"/>
    <property type="evidence" value="ECO:0007669"/>
    <property type="project" value="TreeGrafter"/>
</dbReference>
<dbReference type="InterPro" id="IPR039604">
    <property type="entry name" value="Bfr1"/>
</dbReference>
<evidence type="ECO:0000313" key="3">
    <source>
        <dbReference type="EMBL" id="PJF19805.1"/>
    </source>
</evidence>
<evidence type="ECO:0000313" key="4">
    <source>
        <dbReference type="Proteomes" id="UP000240830"/>
    </source>
</evidence>
<proteinExistence type="predicted"/>
<dbReference type="GO" id="GO:0005783">
    <property type="term" value="C:endoplasmic reticulum"/>
    <property type="evidence" value="ECO:0007669"/>
    <property type="project" value="TreeGrafter"/>
</dbReference>
<protein>
    <submittedName>
        <fullName evidence="3">Patatin-like phospholipase domain protein</fullName>
    </submittedName>
</protein>
<dbReference type="EMBL" id="MTSL01000041">
    <property type="protein sequence ID" value="PJF19805.1"/>
    <property type="molecule type" value="Genomic_DNA"/>
</dbReference>
<dbReference type="Proteomes" id="UP000240830">
    <property type="component" value="Unassembled WGS sequence"/>
</dbReference>
<sequence>MYKTTYGVRVVTLLVKLKPVRAFSQSLSAKVITIGHTALDLNTGLLRPPGHLTRDTMTTAIATNVATTQETGKHDAVKQENGIAKPYSGRPNPVNVAYEKKMGELDGRIADAKARLASGNKDERTLLIEQAKKLREELRPHQEERRRLFEQLNKNRDDLKKKTGEAQEAKDKLPFRSIPEMEDRVRELESKIESGQFKLIEEKQILAEISKLKKARRAFENIDGSGSDVGSMKLRMDKLRTEINGKDEIIGKFRSQADQVSKKLDEMAGSSKEAQAERVNRQAAIDKVKAEIDAAYEERRKAYEEYKTAKKAQAEARVKRDARRAEYDRRRELEDKLEELEEKLLAFNPETANDRKISECNNLKAFFREALGSDEKDAANEVAAVEAGIRQVKLSDELADAVAINKKKPEAFFVAKGGKKNNKNTATASTVVPLSKLPFHILSALADLSLSIPSTASDVPKLLEAIEAKKSSFTSKKDDAADEKEKQREALEKQVEELKAQLEKPIKTKTEEN</sequence>
<accession>A0A2H9TPY2</accession>
<feature type="region of interest" description="Disordered" evidence="2">
    <location>
        <begin position="150"/>
        <end position="172"/>
    </location>
</feature>
<dbReference type="AlphaFoldDB" id="A0A2H9TPY2"/>